<keyword evidence="6 8" id="KW-0139">CF(1)</keyword>
<evidence type="ECO:0000256" key="6">
    <source>
        <dbReference type="ARBA" id="ARBA00023196"/>
    </source>
</evidence>
<protein>
    <recommendedName>
        <fullName evidence="8">ATP synthase subunit delta</fullName>
    </recommendedName>
    <alternativeName>
        <fullName evidence="8">ATP synthase F(1) sector subunit delta</fullName>
    </alternativeName>
    <alternativeName>
        <fullName evidence="8">F-type ATPase subunit delta</fullName>
        <shortName evidence="8">F-ATPase subunit delta</shortName>
    </alternativeName>
</protein>
<evidence type="ECO:0000256" key="1">
    <source>
        <dbReference type="ARBA" id="ARBA00004370"/>
    </source>
</evidence>
<sequence length="273" mass="29022">MQAASRESYSAGAERLDAYVRGAEPSAVASTADDILSVAALLRREPRLRRALSDPARPGADRAGLLGDMLRGRIGAEALDLVAALVSGRWSAPSELLDGVERLGVEALLASADSAGELGEVEDELFRFGQVVSGSTELSNALSDPMAPAERRAGLTGQLLDGKARPVTVRLVEAALAGFGGRSFIGALTRLVELAADRRDRQVAYVTVAAPLTDEEERRLGARLSEMYGREVSVKQTVDPDVLGGVRVRVGSDLYDGTVLRRLNETRNALAKR</sequence>
<gene>
    <name evidence="8" type="primary">atpH</name>
    <name evidence="9" type="ORF">GA0070622_1659</name>
</gene>
<keyword evidence="5 8" id="KW-0472">Membrane</keyword>
<evidence type="ECO:0000313" key="9">
    <source>
        <dbReference type="EMBL" id="SBT64680.1"/>
    </source>
</evidence>
<keyword evidence="4 8" id="KW-0406">Ion transport</keyword>
<dbReference type="EMBL" id="FLRH01000003">
    <property type="protein sequence ID" value="SBT64680.1"/>
    <property type="molecule type" value="Genomic_DNA"/>
</dbReference>
<dbReference type="GO" id="GO:0046933">
    <property type="term" value="F:proton-transporting ATP synthase activity, rotational mechanism"/>
    <property type="evidence" value="ECO:0007669"/>
    <property type="project" value="UniProtKB-UniRule"/>
</dbReference>
<evidence type="ECO:0000256" key="2">
    <source>
        <dbReference type="ARBA" id="ARBA00022448"/>
    </source>
</evidence>
<evidence type="ECO:0000313" key="10">
    <source>
        <dbReference type="Proteomes" id="UP000199558"/>
    </source>
</evidence>
<evidence type="ECO:0000256" key="3">
    <source>
        <dbReference type="ARBA" id="ARBA00022781"/>
    </source>
</evidence>
<comment type="similarity">
    <text evidence="8">Belongs to the ATPase delta chain family.</text>
</comment>
<dbReference type="HAMAP" id="MF_01416">
    <property type="entry name" value="ATP_synth_delta_bact"/>
    <property type="match status" value="1"/>
</dbReference>
<dbReference type="OrthoDB" id="5242917at2"/>
<dbReference type="PROSITE" id="PS00389">
    <property type="entry name" value="ATPASE_DELTA"/>
    <property type="match status" value="1"/>
</dbReference>
<keyword evidence="2 8" id="KW-0813">Transport</keyword>
<dbReference type="AlphaFoldDB" id="A0A1A9B5A3"/>
<proteinExistence type="inferred from homology"/>
<evidence type="ECO:0000256" key="8">
    <source>
        <dbReference type="HAMAP-Rule" id="MF_01416"/>
    </source>
</evidence>
<dbReference type="InterPro" id="IPR000711">
    <property type="entry name" value="ATPase_OSCP/dsu"/>
</dbReference>
<dbReference type="GO" id="GO:0005886">
    <property type="term" value="C:plasma membrane"/>
    <property type="evidence" value="ECO:0007669"/>
    <property type="project" value="UniProtKB-SubCell"/>
</dbReference>
<keyword evidence="3 8" id="KW-0375">Hydrogen ion transport</keyword>
<dbReference type="PANTHER" id="PTHR11910">
    <property type="entry name" value="ATP SYNTHASE DELTA CHAIN"/>
    <property type="match status" value="1"/>
</dbReference>
<keyword evidence="8" id="KW-1003">Cell membrane</keyword>
<evidence type="ECO:0000256" key="7">
    <source>
        <dbReference type="ARBA" id="ARBA00023310"/>
    </source>
</evidence>
<keyword evidence="10" id="KW-1185">Reference proteome</keyword>
<comment type="subcellular location">
    <subcellularLocation>
        <location evidence="8">Cell membrane</location>
        <topology evidence="8">Peripheral membrane protein</topology>
    </subcellularLocation>
    <subcellularLocation>
        <location evidence="1">Membrane</location>
    </subcellularLocation>
</comment>
<organism evidence="9 10">
    <name type="scientific">Micromonospora sediminicola</name>
    <dbReference type="NCBI Taxonomy" id="946078"/>
    <lineage>
        <taxon>Bacteria</taxon>
        <taxon>Bacillati</taxon>
        <taxon>Actinomycetota</taxon>
        <taxon>Actinomycetes</taxon>
        <taxon>Micromonosporales</taxon>
        <taxon>Micromonosporaceae</taxon>
        <taxon>Micromonospora</taxon>
    </lineage>
</organism>
<dbReference type="Proteomes" id="UP000199558">
    <property type="component" value="Unassembled WGS sequence"/>
</dbReference>
<keyword evidence="7 8" id="KW-0066">ATP synthesis</keyword>
<evidence type="ECO:0000256" key="5">
    <source>
        <dbReference type="ARBA" id="ARBA00023136"/>
    </source>
</evidence>
<dbReference type="NCBIfam" id="NF009967">
    <property type="entry name" value="PRK13430.1"/>
    <property type="match status" value="1"/>
</dbReference>
<reference evidence="10" key="1">
    <citation type="submission" date="2016-06" db="EMBL/GenBank/DDBJ databases">
        <authorList>
            <person name="Varghese N."/>
            <person name="Submissions Spin"/>
        </authorList>
    </citation>
    <scope>NUCLEOTIDE SEQUENCE [LARGE SCALE GENOMIC DNA]</scope>
    <source>
        <strain evidence="10">DSM 45794</strain>
    </source>
</reference>
<dbReference type="InterPro" id="IPR020781">
    <property type="entry name" value="ATPase_OSCP/d_CS"/>
</dbReference>
<dbReference type="STRING" id="946078.GA0070622_1659"/>
<comment type="function">
    <text evidence="8">F(1)F(0) ATP synthase produces ATP from ADP in the presence of a proton or sodium gradient. F-type ATPases consist of two structural domains, F(1) containing the extramembraneous catalytic core and F(0) containing the membrane proton channel, linked together by a central stalk and a peripheral stalk. During catalysis, ATP synthesis in the catalytic domain of F(1) is coupled via a rotary mechanism of the central stalk subunits to proton translocation.</text>
</comment>
<dbReference type="RefSeq" id="WP_091571239.1">
    <property type="nucleotide sequence ID" value="NZ_FLRH01000003.1"/>
</dbReference>
<comment type="function">
    <text evidence="8">This protein is part of the stalk that links CF(0) to CF(1). It either transmits conformational changes from CF(0) to CF(1) or is implicated in proton conduction.</text>
</comment>
<dbReference type="PRINTS" id="PR00125">
    <property type="entry name" value="ATPASEDELTA"/>
</dbReference>
<evidence type="ECO:0000256" key="4">
    <source>
        <dbReference type="ARBA" id="ARBA00023065"/>
    </source>
</evidence>
<accession>A0A1A9B5A3</accession>
<dbReference type="GO" id="GO:0045259">
    <property type="term" value="C:proton-transporting ATP synthase complex"/>
    <property type="evidence" value="ECO:0007669"/>
    <property type="project" value="UniProtKB-KW"/>
</dbReference>
<name>A0A1A9B5A3_9ACTN</name>
<dbReference type="Pfam" id="PF00213">
    <property type="entry name" value="OSCP"/>
    <property type="match status" value="1"/>
</dbReference>